<evidence type="ECO:0000259" key="3">
    <source>
        <dbReference type="PROSITE" id="PS50994"/>
    </source>
</evidence>
<comment type="caution">
    <text evidence="5">The sequence shown here is derived from an EMBL/GenBank/DDBJ whole genome shotgun (WGS) entry which is preliminary data.</text>
</comment>
<dbReference type="PROSITE" id="PS50994">
    <property type="entry name" value="INTEGRASE"/>
    <property type="match status" value="1"/>
</dbReference>
<evidence type="ECO:0000256" key="1">
    <source>
        <dbReference type="SAM" id="SignalP"/>
    </source>
</evidence>
<evidence type="ECO:0000313" key="7">
    <source>
        <dbReference type="Proteomes" id="UP000429607"/>
    </source>
</evidence>
<reference evidence="7 9" key="1">
    <citation type="submission" date="2018-09" db="EMBL/GenBank/DDBJ databases">
        <title>Genomic investigation of the strawberry pathogen Phytophthora fragariae indicates pathogenicity is determined by transcriptional variation in three key races.</title>
        <authorList>
            <person name="Adams T.M."/>
            <person name="Armitage A.D."/>
            <person name="Sobczyk M.K."/>
            <person name="Bates H.J."/>
            <person name="Dunwell J.M."/>
            <person name="Nellist C.F."/>
            <person name="Harrison R.J."/>
        </authorList>
    </citation>
    <scope>NUCLEOTIDE SEQUENCE [LARGE SCALE GENOMIC DNA]</scope>
    <source>
        <strain evidence="5 7">SCRP249</strain>
        <strain evidence="4 9">SCRP324</strain>
        <strain evidence="6 8">SCRP333</strain>
    </source>
</reference>
<evidence type="ECO:0000313" key="4">
    <source>
        <dbReference type="EMBL" id="KAE9047559.1"/>
    </source>
</evidence>
<dbReference type="GO" id="GO:0015074">
    <property type="term" value="P:DNA integration"/>
    <property type="evidence" value="ECO:0007669"/>
    <property type="project" value="InterPro"/>
</dbReference>
<dbReference type="PANTHER" id="PTHR37984:SF5">
    <property type="entry name" value="PROTEIN NYNRIN-LIKE"/>
    <property type="match status" value="1"/>
</dbReference>
<dbReference type="SUPFAM" id="SSF53098">
    <property type="entry name" value="Ribonuclease H-like"/>
    <property type="match status" value="1"/>
</dbReference>
<dbReference type="AlphaFoldDB" id="A0A6A3PGV8"/>
<name>A0A6A3PGV8_9STRA</name>
<dbReference type="InterPro" id="IPR050951">
    <property type="entry name" value="Retrovirus_Pol_polyprotein"/>
</dbReference>
<dbReference type="InterPro" id="IPR000953">
    <property type="entry name" value="Chromo/chromo_shadow_dom"/>
</dbReference>
<feature type="domain" description="Integrase catalytic" evidence="3">
    <location>
        <begin position="1"/>
        <end position="149"/>
    </location>
</feature>
<feature type="chain" id="PRO_5036380341" description="Integrase catalytic domain-containing protein" evidence="1">
    <location>
        <begin position="20"/>
        <end position="351"/>
    </location>
</feature>
<accession>A0A6A3PGV8</accession>
<proteinExistence type="predicted"/>
<keyword evidence="1" id="KW-0732">Signal</keyword>
<keyword evidence="8" id="KW-1185">Reference proteome</keyword>
<dbReference type="Gene3D" id="3.30.420.10">
    <property type="entry name" value="Ribonuclease H-like superfamily/Ribonuclease H"/>
    <property type="match status" value="1"/>
</dbReference>
<dbReference type="EMBL" id="QXFT01000026">
    <property type="protein sequence ID" value="KAE9358903.1"/>
    <property type="molecule type" value="Genomic_DNA"/>
</dbReference>
<evidence type="ECO:0000313" key="5">
    <source>
        <dbReference type="EMBL" id="KAE9051764.1"/>
    </source>
</evidence>
<dbReference type="InterPro" id="IPR012337">
    <property type="entry name" value="RNaseH-like_sf"/>
</dbReference>
<dbReference type="OrthoDB" id="118872at2759"/>
<sequence length="351" mass="39713">MSVIARAVVVSIVLVLKDALTHFCELFPCASPTAFVAAESLLEWYKRFGRPEFLMSDQGTHFRNHTIELLCSRLKIEAEFSSTYSPWLNGTAERLTKDILQMMRALLIEHGLDFHEWSYLIHVVQANLNHKPVRSLGNHVPIELFTGPPAPSALDSIVRPTSGREEVLAISMDASADLLGKLRDSLHGLQKDVLDQKEHKRLQDMAAHRGTPCNFDVGDFVLWSRVNQYLANNKLLGQWVGPFQIVRTRPHSFVVKHLVTAREFEVHGTRLKYYADKDLNVTAEILEFTSQQGMLLGVEAIKEHRYNAVLKRWELLISWSGLQNVEDSWESLESMLKDVPAKVDYGAGQGA</sequence>
<dbReference type="EMBL" id="QXFV01000033">
    <property type="protein sequence ID" value="KAE9051764.1"/>
    <property type="molecule type" value="Genomic_DNA"/>
</dbReference>
<dbReference type="InterPro" id="IPR001584">
    <property type="entry name" value="Integrase_cat-core"/>
</dbReference>
<dbReference type="PROSITE" id="PS50013">
    <property type="entry name" value="CHROMO_2"/>
    <property type="match status" value="1"/>
</dbReference>
<feature type="domain" description="Chromo" evidence="2">
    <location>
        <begin position="296"/>
        <end position="335"/>
    </location>
</feature>
<dbReference type="GO" id="GO:0003676">
    <property type="term" value="F:nucleic acid binding"/>
    <property type="evidence" value="ECO:0007669"/>
    <property type="project" value="InterPro"/>
</dbReference>
<evidence type="ECO:0008006" key="10">
    <source>
        <dbReference type="Google" id="ProtNLM"/>
    </source>
</evidence>
<dbReference type="Proteomes" id="UP000435112">
    <property type="component" value="Unassembled WGS sequence"/>
</dbReference>
<dbReference type="InterPro" id="IPR036397">
    <property type="entry name" value="RNaseH_sf"/>
</dbReference>
<gene>
    <name evidence="5" type="ORF">PR001_g1129</name>
    <name evidence="4" type="ORF">PR002_g946</name>
    <name evidence="6" type="ORF">PR003_g1022</name>
</gene>
<evidence type="ECO:0000313" key="9">
    <source>
        <dbReference type="Proteomes" id="UP000435112"/>
    </source>
</evidence>
<evidence type="ECO:0000259" key="2">
    <source>
        <dbReference type="PROSITE" id="PS50013"/>
    </source>
</evidence>
<dbReference type="Gene3D" id="2.40.50.40">
    <property type="match status" value="1"/>
</dbReference>
<evidence type="ECO:0000313" key="8">
    <source>
        <dbReference type="Proteomes" id="UP000434957"/>
    </source>
</evidence>
<dbReference type="EMBL" id="QXFU01000025">
    <property type="protein sequence ID" value="KAE9047559.1"/>
    <property type="molecule type" value="Genomic_DNA"/>
</dbReference>
<dbReference type="Proteomes" id="UP000429607">
    <property type="component" value="Unassembled WGS sequence"/>
</dbReference>
<evidence type="ECO:0000313" key="6">
    <source>
        <dbReference type="EMBL" id="KAE9358903.1"/>
    </source>
</evidence>
<organism evidence="5 7">
    <name type="scientific">Phytophthora rubi</name>
    <dbReference type="NCBI Taxonomy" id="129364"/>
    <lineage>
        <taxon>Eukaryota</taxon>
        <taxon>Sar</taxon>
        <taxon>Stramenopiles</taxon>
        <taxon>Oomycota</taxon>
        <taxon>Peronosporomycetes</taxon>
        <taxon>Peronosporales</taxon>
        <taxon>Peronosporaceae</taxon>
        <taxon>Phytophthora</taxon>
    </lineage>
</organism>
<dbReference type="Proteomes" id="UP000434957">
    <property type="component" value="Unassembled WGS sequence"/>
</dbReference>
<dbReference type="PANTHER" id="PTHR37984">
    <property type="entry name" value="PROTEIN CBG26694"/>
    <property type="match status" value="1"/>
</dbReference>
<feature type="signal peptide" evidence="1">
    <location>
        <begin position="1"/>
        <end position="19"/>
    </location>
</feature>
<protein>
    <recommendedName>
        <fullName evidence="10">Integrase catalytic domain-containing protein</fullName>
    </recommendedName>
</protein>